<dbReference type="InterPro" id="IPR047216">
    <property type="entry name" value="Endonuclease_DUF559_bact"/>
</dbReference>
<protein>
    <submittedName>
        <fullName evidence="2">DUF559 domain-containing protein</fullName>
    </submittedName>
</protein>
<dbReference type="SUPFAM" id="SSF52980">
    <property type="entry name" value="Restriction endonuclease-like"/>
    <property type="match status" value="1"/>
</dbReference>
<dbReference type="InterPro" id="IPR011335">
    <property type="entry name" value="Restrct_endonuc-II-like"/>
</dbReference>
<dbReference type="PANTHER" id="PTHR38590:SF1">
    <property type="entry name" value="BLL0828 PROTEIN"/>
    <property type="match status" value="1"/>
</dbReference>
<evidence type="ECO:0000259" key="1">
    <source>
        <dbReference type="Pfam" id="PF04480"/>
    </source>
</evidence>
<dbReference type="InterPro" id="IPR007569">
    <property type="entry name" value="DUF559"/>
</dbReference>
<comment type="caution">
    <text evidence="2">The sequence shown here is derived from an EMBL/GenBank/DDBJ whole genome shotgun (WGS) entry which is preliminary data.</text>
</comment>
<feature type="domain" description="DUF559" evidence="1">
    <location>
        <begin position="2"/>
        <end position="73"/>
    </location>
</feature>
<proteinExistence type="predicted"/>
<feature type="non-terminal residue" evidence="2">
    <location>
        <position position="1"/>
    </location>
</feature>
<sequence length="80" mass="9186">FRKNLTDSESALWSRWRNKPLLGVQFYRQKPIGEYLVDFYAPGAILVVEVDGSQHVRSDTGNKDTCRDEYLAQKSPLTPL</sequence>
<reference evidence="2" key="1">
    <citation type="submission" date="2020-07" db="EMBL/GenBank/DDBJ databases">
        <title>Huge and variable diversity of episymbiotic CPR bacteria and DPANN archaea in groundwater ecosystems.</title>
        <authorList>
            <person name="He C.Y."/>
            <person name="Keren R."/>
            <person name="Whittaker M."/>
            <person name="Farag I.F."/>
            <person name="Doudna J."/>
            <person name="Cate J.H.D."/>
            <person name="Banfield J.F."/>
        </authorList>
    </citation>
    <scope>NUCLEOTIDE SEQUENCE</scope>
    <source>
        <strain evidence="2">NC_groundwater_717_Ag_S-0.2um_59_8</strain>
    </source>
</reference>
<organism evidence="2 3">
    <name type="scientific">Tectimicrobiota bacterium</name>
    <dbReference type="NCBI Taxonomy" id="2528274"/>
    <lineage>
        <taxon>Bacteria</taxon>
        <taxon>Pseudomonadati</taxon>
        <taxon>Nitrospinota/Tectimicrobiota group</taxon>
        <taxon>Candidatus Tectimicrobiota</taxon>
    </lineage>
</organism>
<dbReference type="Pfam" id="PF04480">
    <property type="entry name" value="DUF559"/>
    <property type="match status" value="1"/>
</dbReference>
<dbReference type="EMBL" id="JACPSX010000049">
    <property type="protein sequence ID" value="MBI3014020.1"/>
    <property type="molecule type" value="Genomic_DNA"/>
</dbReference>
<gene>
    <name evidence="2" type="ORF">HYY65_02910</name>
</gene>
<dbReference type="PANTHER" id="PTHR38590">
    <property type="entry name" value="BLL0828 PROTEIN"/>
    <property type="match status" value="1"/>
</dbReference>
<dbReference type="Gene3D" id="3.40.960.10">
    <property type="entry name" value="VSR Endonuclease"/>
    <property type="match status" value="1"/>
</dbReference>
<evidence type="ECO:0000313" key="3">
    <source>
        <dbReference type="Proteomes" id="UP000741360"/>
    </source>
</evidence>
<dbReference type="Proteomes" id="UP000741360">
    <property type="component" value="Unassembled WGS sequence"/>
</dbReference>
<evidence type="ECO:0000313" key="2">
    <source>
        <dbReference type="EMBL" id="MBI3014020.1"/>
    </source>
</evidence>
<accession>A0A932LZV5</accession>
<name>A0A932LZV5_UNCTE</name>
<dbReference type="AlphaFoldDB" id="A0A932LZV5"/>